<accession>A0A1B6K1I9</accession>
<proteinExistence type="predicted"/>
<feature type="non-terminal residue" evidence="1">
    <location>
        <position position="1"/>
    </location>
</feature>
<name>A0A1B6K1I9_9HEMI</name>
<feature type="non-terminal residue" evidence="1">
    <location>
        <position position="268"/>
    </location>
</feature>
<evidence type="ECO:0000313" key="1">
    <source>
        <dbReference type="EMBL" id="JAT05302.1"/>
    </source>
</evidence>
<reference evidence="1" key="1">
    <citation type="submission" date="2015-11" db="EMBL/GenBank/DDBJ databases">
        <title>De novo transcriptome assembly of four potential Pierce s Disease insect vectors from Arizona vineyards.</title>
        <authorList>
            <person name="Tassone E.E."/>
        </authorList>
    </citation>
    <scope>NUCLEOTIDE SEQUENCE</scope>
</reference>
<protein>
    <submittedName>
        <fullName evidence="1">Uncharacterized protein</fullName>
    </submittedName>
</protein>
<organism evidence="1">
    <name type="scientific">Homalodisca liturata</name>
    <dbReference type="NCBI Taxonomy" id="320908"/>
    <lineage>
        <taxon>Eukaryota</taxon>
        <taxon>Metazoa</taxon>
        <taxon>Ecdysozoa</taxon>
        <taxon>Arthropoda</taxon>
        <taxon>Hexapoda</taxon>
        <taxon>Insecta</taxon>
        <taxon>Pterygota</taxon>
        <taxon>Neoptera</taxon>
        <taxon>Paraneoptera</taxon>
        <taxon>Hemiptera</taxon>
        <taxon>Auchenorrhyncha</taxon>
        <taxon>Membracoidea</taxon>
        <taxon>Cicadellidae</taxon>
        <taxon>Cicadellinae</taxon>
        <taxon>Proconiini</taxon>
        <taxon>Homalodisca</taxon>
    </lineage>
</organism>
<dbReference type="AlphaFoldDB" id="A0A1B6K1I9"/>
<gene>
    <name evidence="1" type="ORF">g.2909</name>
</gene>
<sequence length="268" mass="30973">PFSDHDGVMADLNVLDTQALSPSNDKNGFIGKNMYLQIVLPKQEICNLISSLNAYDWEHLINEIKFNDAEQSFRSFFQILLNNINYYSVIKKKSFIAKSNFKYKWYTSELRNMKEKLLCFDSLIRSFREPLNELLQLFNHLKKEYKLSIKNAKLNHNTNYIKTSNNKNKAAWEIIKSKSKSTPHRLQTDITSEDFSNFFIDSIKKIKVKTGTVINSSLNSLKANCINSSFLSFKSIKPSDTIDAAKRLNNSDSNDIYNISNNLLKKLI</sequence>
<dbReference type="EMBL" id="GECU01002405">
    <property type="protein sequence ID" value="JAT05302.1"/>
    <property type="molecule type" value="Transcribed_RNA"/>
</dbReference>